<dbReference type="Pfam" id="PF12275">
    <property type="entry name" value="DUF3616"/>
    <property type="match status" value="1"/>
</dbReference>
<evidence type="ECO:0000259" key="1">
    <source>
        <dbReference type="Pfam" id="PF12275"/>
    </source>
</evidence>
<reference evidence="2 3" key="1">
    <citation type="journal article" date="2018" name="Sci. Rep.">
        <title>Rhizobium tumorigenes sp. nov., a novel plant tumorigenic bacterium isolated from cane gall tumors on thornless blackberry.</title>
        <authorList>
            <person name="Kuzmanovi N."/>
            <person name="Smalla K."/>
            <person name="Gronow S."/>
            <person name="PuBawska J."/>
        </authorList>
    </citation>
    <scope>NUCLEOTIDE SEQUENCE [LARGE SCALE GENOMIC DNA]</scope>
    <source>
        <strain evidence="2 3">CCBAU 85046</strain>
    </source>
</reference>
<proteinExistence type="predicted"/>
<dbReference type="OrthoDB" id="423529at2"/>
<gene>
    <name evidence="2" type="ORF">CPY51_29775</name>
</gene>
<dbReference type="RefSeq" id="WP_111163991.1">
    <property type="nucleotide sequence ID" value="NZ_PCDP01000076.1"/>
</dbReference>
<dbReference type="Proteomes" id="UP000248925">
    <property type="component" value="Unassembled WGS sequence"/>
</dbReference>
<dbReference type="AlphaFoldDB" id="A0A2W4C2R6"/>
<feature type="domain" description="DUF3616" evidence="1">
    <location>
        <begin position="217"/>
        <end position="376"/>
    </location>
</feature>
<protein>
    <recommendedName>
        <fullName evidence="1">DUF3616 domain-containing protein</fullName>
    </recommendedName>
</protein>
<sequence>MTVLPDYQGMKSASHFDRVLIFLALSSATMCWAVTAALGASTTPPSQTIAVASPFDAPSSDKDGKPRGISGMACLGTEQDASRVCSVINDEEKFGQFAILSNKTLTPSSDSVKFIGKNDVGEGVLGRQMPASCPHGLAKKPFGELDGEGVAISDGYFYVSGSHSCSGNGSFKPSSYLLTRFATADGQPNDHVAVERTWRLGEALLDSKVAGAYGKEKTVGTNVEGIAILQGRLFAGLRTPVNDDVATIVSAPVNELFAPGDVALPQADVQTIQVRLGQRDSGIRDIAALSGNRLLILAGPTESQKNVPYELRTVDTLDKDKVNESRFLMTVPQEDAEDEIGKAETVVVLGESPNGIDVMILYDNISEGRPTEYDNVH</sequence>
<name>A0A2W4C2R6_9HYPH</name>
<organism evidence="2 3">
    <name type="scientific">Rhizobium tubonense</name>
    <dbReference type="NCBI Taxonomy" id="484088"/>
    <lineage>
        <taxon>Bacteria</taxon>
        <taxon>Pseudomonadati</taxon>
        <taxon>Pseudomonadota</taxon>
        <taxon>Alphaproteobacteria</taxon>
        <taxon>Hyphomicrobiales</taxon>
        <taxon>Rhizobiaceae</taxon>
        <taxon>Rhizobium/Agrobacterium group</taxon>
        <taxon>Rhizobium</taxon>
    </lineage>
</organism>
<evidence type="ECO:0000313" key="3">
    <source>
        <dbReference type="Proteomes" id="UP000248925"/>
    </source>
</evidence>
<evidence type="ECO:0000313" key="2">
    <source>
        <dbReference type="EMBL" id="PZM07952.1"/>
    </source>
</evidence>
<comment type="caution">
    <text evidence="2">The sequence shown here is derived from an EMBL/GenBank/DDBJ whole genome shotgun (WGS) entry which is preliminary data.</text>
</comment>
<accession>A0A2W4C2R6</accession>
<keyword evidence="3" id="KW-1185">Reference proteome</keyword>
<dbReference type="InterPro" id="IPR022060">
    <property type="entry name" value="DUF3616"/>
</dbReference>
<dbReference type="EMBL" id="PCDP01000076">
    <property type="protein sequence ID" value="PZM07952.1"/>
    <property type="molecule type" value="Genomic_DNA"/>
</dbReference>